<dbReference type="InterPro" id="IPR013968">
    <property type="entry name" value="PKS_KR"/>
</dbReference>
<dbReference type="SMART" id="SM00825">
    <property type="entry name" value="PKS_KS"/>
    <property type="match status" value="1"/>
</dbReference>
<dbReference type="Gene3D" id="3.10.129.110">
    <property type="entry name" value="Polyketide synthase dehydratase"/>
    <property type="match status" value="1"/>
</dbReference>
<dbReference type="Gene3D" id="3.40.50.720">
    <property type="entry name" value="NAD(P)-binding Rossmann-like Domain"/>
    <property type="match status" value="1"/>
</dbReference>
<dbReference type="InterPro" id="IPR013217">
    <property type="entry name" value="Methyltransf_12"/>
</dbReference>
<evidence type="ECO:0000256" key="4">
    <source>
        <dbReference type="ARBA" id="ARBA00022857"/>
    </source>
</evidence>
<dbReference type="CDD" id="cd05274">
    <property type="entry name" value="KR_FAS_SDR_x"/>
    <property type="match status" value="1"/>
</dbReference>
<feature type="active site" description="Proton acceptor; for dehydratase activity" evidence="7">
    <location>
        <position position="955"/>
    </location>
</feature>
<dbReference type="EMBL" id="QJNU01000006">
    <property type="protein sequence ID" value="RYP11167.1"/>
    <property type="molecule type" value="Genomic_DNA"/>
</dbReference>
<dbReference type="InterPro" id="IPR014043">
    <property type="entry name" value="Acyl_transferase_dom"/>
</dbReference>
<dbReference type="STRING" id="155417.A0A4Q4TXX7"/>
<evidence type="ECO:0000256" key="8">
    <source>
        <dbReference type="SAM" id="MobiDB-lite"/>
    </source>
</evidence>
<dbReference type="InterPro" id="IPR020841">
    <property type="entry name" value="PKS_Beta-ketoAc_synthase_dom"/>
</dbReference>
<name>A0A4Q4TXX7_9PEZI</name>
<dbReference type="InterPro" id="IPR050091">
    <property type="entry name" value="PKS_NRPS_Biosynth_Enz"/>
</dbReference>
<evidence type="ECO:0000259" key="9">
    <source>
        <dbReference type="PROSITE" id="PS50075"/>
    </source>
</evidence>
<feature type="region of interest" description="N-terminal hotdog fold" evidence="7">
    <location>
        <begin position="923"/>
        <end position="1063"/>
    </location>
</feature>
<dbReference type="Gene3D" id="3.40.366.10">
    <property type="entry name" value="Malonyl-Coenzyme A Acyl Carrier Protein, domain 2"/>
    <property type="match status" value="1"/>
</dbReference>
<protein>
    <submittedName>
        <fullName evidence="12">Uncharacterized protein</fullName>
    </submittedName>
</protein>
<dbReference type="PANTHER" id="PTHR43775:SF22">
    <property type="entry name" value="SYNTHASE, PUTATIVE (JCVI)-RELATED"/>
    <property type="match status" value="1"/>
</dbReference>
<dbReference type="InterPro" id="IPR056501">
    <property type="entry name" value="NAD-bd_HRPKS_sdrA"/>
</dbReference>
<gene>
    <name evidence="12" type="ORF">DL764_000238</name>
</gene>
<dbReference type="PROSITE" id="PS52004">
    <property type="entry name" value="KS3_2"/>
    <property type="match status" value="1"/>
</dbReference>
<keyword evidence="2" id="KW-0597">Phosphoprotein</keyword>
<dbReference type="Pfam" id="PF08242">
    <property type="entry name" value="Methyltransf_12"/>
    <property type="match status" value="1"/>
</dbReference>
<dbReference type="Gene3D" id="3.40.47.10">
    <property type="match status" value="1"/>
</dbReference>
<dbReference type="InterPro" id="IPR016035">
    <property type="entry name" value="Acyl_Trfase/lysoPLipase"/>
</dbReference>
<evidence type="ECO:0000256" key="3">
    <source>
        <dbReference type="ARBA" id="ARBA00022679"/>
    </source>
</evidence>
<dbReference type="PROSITE" id="PS50075">
    <property type="entry name" value="CARRIER"/>
    <property type="match status" value="1"/>
</dbReference>
<dbReference type="GO" id="GO:0004312">
    <property type="term" value="F:fatty acid synthase activity"/>
    <property type="evidence" value="ECO:0007669"/>
    <property type="project" value="TreeGrafter"/>
</dbReference>
<dbReference type="SMART" id="SM00826">
    <property type="entry name" value="PKS_DH"/>
    <property type="match status" value="1"/>
</dbReference>
<dbReference type="SUPFAM" id="SSF52151">
    <property type="entry name" value="FabD/lysophospholipase-like"/>
    <property type="match status" value="1"/>
</dbReference>
<dbReference type="SMART" id="SM00823">
    <property type="entry name" value="PKS_PP"/>
    <property type="match status" value="1"/>
</dbReference>
<evidence type="ECO:0000259" key="11">
    <source>
        <dbReference type="PROSITE" id="PS52019"/>
    </source>
</evidence>
<dbReference type="InterPro" id="IPR020807">
    <property type="entry name" value="PKS_DH"/>
</dbReference>
<dbReference type="InterPro" id="IPR049900">
    <property type="entry name" value="PKS_mFAS_DH"/>
</dbReference>
<dbReference type="PANTHER" id="PTHR43775">
    <property type="entry name" value="FATTY ACID SYNTHASE"/>
    <property type="match status" value="1"/>
</dbReference>
<reference evidence="12 13" key="1">
    <citation type="submission" date="2018-06" db="EMBL/GenBank/DDBJ databases">
        <title>Complete Genomes of Monosporascus.</title>
        <authorList>
            <person name="Robinson A.J."/>
            <person name="Natvig D.O."/>
        </authorList>
    </citation>
    <scope>NUCLEOTIDE SEQUENCE [LARGE SCALE GENOMIC DNA]</scope>
    <source>
        <strain evidence="12 13">CBS 110550</strain>
    </source>
</reference>
<dbReference type="InterPro" id="IPR049551">
    <property type="entry name" value="PKS_DH_C"/>
</dbReference>
<dbReference type="InterPro" id="IPR014031">
    <property type="entry name" value="Ketoacyl_synth_C"/>
</dbReference>
<keyword evidence="4" id="KW-0521">NADP</keyword>
<dbReference type="Pfam" id="PF21089">
    <property type="entry name" value="PKS_DH_N"/>
    <property type="match status" value="1"/>
</dbReference>
<dbReference type="GO" id="GO:0016491">
    <property type="term" value="F:oxidoreductase activity"/>
    <property type="evidence" value="ECO:0007669"/>
    <property type="project" value="UniProtKB-KW"/>
</dbReference>
<keyword evidence="1" id="KW-0596">Phosphopantetheine</keyword>
<dbReference type="SUPFAM" id="SSF55048">
    <property type="entry name" value="Probable ACP-binding domain of malonyl-CoA ACP transacylase"/>
    <property type="match status" value="1"/>
</dbReference>
<dbReference type="Proteomes" id="UP000293360">
    <property type="component" value="Unassembled WGS sequence"/>
</dbReference>
<feature type="compositionally biased region" description="Polar residues" evidence="8">
    <location>
        <begin position="2367"/>
        <end position="2386"/>
    </location>
</feature>
<keyword evidence="3" id="KW-0808">Transferase</keyword>
<comment type="caution">
    <text evidence="12">The sequence shown here is derived from an EMBL/GenBank/DDBJ whole genome shotgun (WGS) entry which is preliminary data.</text>
</comment>
<dbReference type="InterPro" id="IPR029063">
    <property type="entry name" value="SAM-dependent_MTases_sf"/>
</dbReference>
<dbReference type="SUPFAM" id="SSF53901">
    <property type="entry name" value="Thiolase-like"/>
    <property type="match status" value="1"/>
</dbReference>
<dbReference type="SUPFAM" id="SSF47336">
    <property type="entry name" value="ACP-like"/>
    <property type="match status" value="1"/>
</dbReference>
<dbReference type="InterPro" id="IPR011032">
    <property type="entry name" value="GroES-like_sf"/>
</dbReference>
<dbReference type="Pfam" id="PF02801">
    <property type="entry name" value="Ketoacyl-synt_C"/>
    <property type="match status" value="1"/>
</dbReference>
<dbReference type="Pfam" id="PF16197">
    <property type="entry name" value="KAsynt_C_assoc"/>
    <property type="match status" value="1"/>
</dbReference>
<dbReference type="Gene3D" id="3.40.50.150">
    <property type="entry name" value="Vaccinia Virus protein VP39"/>
    <property type="match status" value="1"/>
</dbReference>
<dbReference type="CDD" id="cd00833">
    <property type="entry name" value="PKS"/>
    <property type="match status" value="1"/>
</dbReference>
<evidence type="ECO:0000313" key="13">
    <source>
        <dbReference type="Proteomes" id="UP000293360"/>
    </source>
</evidence>
<dbReference type="OrthoDB" id="329835at2759"/>
<dbReference type="Pfam" id="PF14765">
    <property type="entry name" value="PS-DH"/>
    <property type="match status" value="1"/>
</dbReference>
<sequence length="2408" mass="260892">MSGPNPIPLAIVGIGCRFPGDATNPEKLWDLLANGRSAWSKVPADRWNEEAFWHPDPDDTNGTNNHKGGHFLSQDLGRFDAGFFNITPQEAASMDPQQRLLLETTYEALESAGVRQEHIQKSNTAVYMAMFTRDYDRNVYKDMMSIPKYHVTGTGDAILANRISHSFDLSGPSVTMDTGCSGGMAAISHACQALRSGQSDMALAGAVNLILTPDHMVGMSNLHMLNVDGRSFSFDSRGAGYGRGEGVATLVIKRLEDAIRANDPIRAILRDAAVNQDGHTAGITLPSGPAQQALERKVWNGLGLQPGAVGYVEAHGTGTLAGDSAELEGISKVFSQDRDANSPLFVGSIKSNIGHTECASGMAAVIKSVLILENGAIPPNVNFEQPRESLNLKQKNIKVPEALVPWPQQTGVARISVNSFGYGGTNAHAVLERPERPTITARQEEENTPRLFIMSAASQTSLLSMLATNGDWISKHGDQASVLRDLSYTLSQRRSLLSWRFSCVAANQKELLEALAYGSKKADAITRITPGAKISFVFTGQGAQWAGMGRELLSDPTFNRSFQHSNKILQNLGCQWDLIEEVLKAKGESRLHEAELAQPATTAIQIALVDLAKEWGIVPDSVIGHSSGEIGAAYAAGYLSQHQAIKVAYFRGFSSGMAKKGCGKGSMLAVGIGEYDVEPYLDMLTQGVAVVACQNSPSSTTVSGDDAAISELSEILSQESIFNRKLNVETAYHSHHMQAAAGDYKAALEDIVGNPSPNTGIEMFSTVTGSLKSDGFGSDYWIENLVSKVKFCDGLQALCESKQASFSSRSSQAQRIFVEIGPHGALAGPARQCMADLVVPMPYSYTSALVRGTGAVQSALTMAGQVFNQGYPLNLAAVSASNETSKHASVLYNLPSYPWDHTKRHWNESRLSRDYRFRKHPYHDLLGFRMTDNSPLRPSWRHMIGVEGLPWLRDHVVDGLMIFPGSGYLAMAIEACSQLASDRYPGKEIGRFCLKDVFFLKGLVIPEGRARVEVQLSFNPIEPADNHTSKTTMQHGFSITAFTGDEHWNEYCRGTIVAEFKASKEDEALLVAEVTRGDMAAQLNPVSDKLIQASELYQELERVGNAYGPTFTGIEEMEIDADSAASRVVIPDVVSGMPARHMRPHTIHPTTLDILLHTSLPLVHRKLGPGSVMPVHIENMNIAADIENTPGDMFWAVTTLTSSHFRAADADLIVFSGKAGSKETPVISASGMELRSLGSGDSEDAGAQDGRRDICYDMKWVPDERFISAKHLQPSQPFAASEDALARCYALMAQYAKHKAMKQSDLSVIELGGDGSTAGTTLAFLEALHSCNASLAMYDFTSSKGHFDAVESQLKDQATSVVNFRKLDIGKDELDPAFEKNCYDIVLACNTLHGASNVNSAFSNVRKLLKPDGVLLLIEDTTSRQNSLSTDEWSNLMSRASFKMQLAAQDNEAMPKFTLMVARAMTDAVASVSEIRLVSEESSLPASLKTLVAEMSSVLGTNGMQVTASSWDNMQPHDKAAIHVVIDDGSRPILSGVGQDRFRLVVDLLQRPSKVIWLSVQDNEKDRFNSRKHLVTGLSRTAHAENEDLDMVTIDIQQTLDQKTQPAILQLLSEVIESFSIQGIAREREYVYNGTDVLVPRLVSHTTLNRQVSGKMETTIETTSFTGSQISLKLGDGQKGLVFVENTANDEPLREDYVEIEAKAFGIPSGFNKSAQAGIVNEYAGIITATGSRVPVLKVGDRVVAIGAESCANRLRVPATQAHLIPSQVSFKDAAALPRAFMAISHALVDVADIQAGQVVLVDGATSGVGQAALSVAQHFGATVIAAVSRVDEAAFLQATFKMPSSHIVPRDSYLGQRQIQKIVGPSGGLDVILGCARSSVTAVTSQWLKPFGTLVHIRNGGSDSKQHHGTAHPSNATVSTFDIDTLLRARPQKAPQLLQQVMKMVDQGLYLAPQSVTAVPLNNNIEEVLSLAQKQDSMIKHVFEVQENSLVKVERPSYQVPKLETDVTYVVAGGLGDLGQRLLHLMAQAGARYLATLSRKGAGSEEFLKLERELKDVNAHCSLLAVNCDVSREESIAAALSEIKKNGFPSVKGVIQSAVILKDSTLDTMTAELFNSVVKTKAEGTLNLHKVFVQEDLTFFISFSSVMSIIGGKAQANYNAGNALQDAFAQFERSSNCFYMSLNIGGIEDAAVNNEAIIQSIRRQGLTRISHEELAAYFEYALSAHARETGCHQPVIGFTSETIVGTTAVNGTAHTSMFTHVRRKAAAKTDDDKVKQKRTFKDIVKEGADKEEISAFVARSIGDKLADLMAIDPAEVNLGSSISDYGLDSLVAIELRNWLMREFDSPIQSSEVLDSPDIWTLAQKVTSRSRLANSESDTTNSSEISGSERDSPSTLPTSRSNTPEVKA</sequence>
<dbReference type="InterPro" id="IPR014030">
    <property type="entry name" value="Ketoacyl_synth_N"/>
</dbReference>
<dbReference type="InterPro" id="IPR020843">
    <property type="entry name" value="ER"/>
</dbReference>
<dbReference type="Pfam" id="PF00109">
    <property type="entry name" value="ketoacyl-synt"/>
    <property type="match status" value="1"/>
</dbReference>
<dbReference type="InterPro" id="IPR006162">
    <property type="entry name" value="Ppantetheine_attach_site"/>
</dbReference>
<dbReference type="SUPFAM" id="SSF53335">
    <property type="entry name" value="S-adenosyl-L-methionine-dependent methyltransferases"/>
    <property type="match status" value="1"/>
</dbReference>
<dbReference type="SMART" id="SM00829">
    <property type="entry name" value="PKS_ER"/>
    <property type="match status" value="1"/>
</dbReference>
<evidence type="ECO:0000313" key="12">
    <source>
        <dbReference type="EMBL" id="RYP11167.1"/>
    </source>
</evidence>
<dbReference type="Pfam" id="PF08659">
    <property type="entry name" value="KR"/>
    <property type="match status" value="1"/>
</dbReference>
<accession>A0A4Q4TXX7</accession>
<feature type="compositionally biased region" description="Polar residues" evidence="8">
    <location>
        <begin position="2393"/>
        <end position="2408"/>
    </location>
</feature>
<keyword evidence="13" id="KW-1185">Reference proteome</keyword>
<dbReference type="InterPro" id="IPR042104">
    <property type="entry name" value="PKS_dehydratase_sf"/>
</dbReference>
<evidence type="ECO:0000256" key="6">
    <source>
        <dbReference type="ARBA" id="ARBA00023268"/>
    </source>
</evidence>
<feature type="active site" description="Proton donor; for dehydratase activity" evidence="7">
    <location>
        <position position="1153"/>
    </location>
</feature>
<dbReference type="GO" id="GO:0006633">
    <property type="term" value="P:fatty acid biosynthetic process"/>
    <property type="evidence" value="ECO:0007669"/>
    <property type="project" value="TreeGrafter"/>
</dbReference>
<dbReference type="SUPFAM" id="SSF51735">
    <property type="entry name" value="NAD(P)-binding Rossmann-fold domains"/>
    <property type="match status" value="2"/>
</dbReference>
<dbReference type="InterPro" id="IPR057326">
    <property type="entry name" value="KR_dom"/>
</dbReference>
<feature type="region of interest" description="C-terminal hotdog fold" evidence="7">
    <location>
        <begin position="1088"/>
        <end position="1243"/>
    </location>
</feature>
<dbReference type="InterPro" id="IPR036736">
    <property type="entry name" value="ACP-like_sf"/>
</dbReference>
<dbReference type="Pfam" id="PF00698">
    <property type="entry name" value="Acyl_transf_1"/>
    <property type="match status" value="1"/>
</dbReference>
<dbReference type="InterPro" id="IPR016039">
    <property type="entry name" value="Thiolase-like"/>
</dbReference>
<feature type="region of interest" description="Disordered" evidence="8">
    <location>
        <begin position="2367"/>
        <end position="2408"/>
    </location>
</feature>
<dbReference type="InterPro" id="IPR001227">
    <property type="entry name" value="Ac_transferase_dom_sf"/>
</dbReference>
<dbReference type="CDD" id="cd05195">
    <property type="entry name" value="enoyl_red"/>
    <property type="match status" value="1"/>
</dbReference>
<feature type="domain" description="Carrier" evidence="9">
    <location>
        <begin position="2293"/>
        <end position="2370"/>
    </location>
</feature>
<organism evidence="12 13">
    <name type="scientific">Monosporascus ibericus</name>
    <dbReference type="NCBI Taxonomy" id="155417"/>
    <lineage>
        <taxon>Eukaryota</taxon>
        <taxon>Fungi</taxon>
        <taxon>Dikarya</taxon>
        <taxon>Ascomycota</taxon>
        <taxon>Pezizomycotina</taxon>
        <taxon>Sordariomycetes</taxon>
        <taxon>Xylariomycetidae</taxon>
        <taxon>Xylariales</taxon>
        <taxon>Xylariales incertae sedis</taxon>
        <taxon>Monosporascus</taxon>
    </lineage>
</organism>
<dbReference type="InterPro" id="IPR032821">
    <property type="entry name" value="PKS_assoc"/>
</dbReference>
<dbReference type="InterPro" id="IPR016036">
    <property type="entry name" value="Malonyl_transacylase_ACP-bd"/>
</dbReference>
<keyword evidence="5" id="KW-0560">Oxidoreductase</keyword>
<dbReference type="Gene3D" id="1.10.1200.10">
    <property type="entry name" value="ACP-like"/>
    <property type="match status" value="1"/>
</dbReference>
<dbReference type="SMART" id="SM00822">
    <property type="entry name" value="PKS_KR"/>
    <property type="match status" value="1"/>
</dbReference>
<keyword evidence="6" id="KW-0511">Multifunctional enzyme</keyword>
<dbReference type="GO" id="GO:0030639">
    <property type="term" value="P:polyketide biosynthetic process"/>
    <property type="evidence" value="ECO:0007669"/>
    <property type="project" value="UniProtKB-ARBA"/>
</dbReference>
<evidence type="ECO:0000259" key="10">
    <source>
        <dbReference type="PROSITE" id="PS52004"/>
    </source>
</evidence>
<dbReference type="PROSITE" id="PS00012">
    <property type="entry name" value="PHOSPHOPANTETHEINE"/>
    <property type="match status" value="1"/>
</dbReference>
<dbReference type="InterPro" id="IPR036291">
    <property type="entry name" value="NAD(P)-bd_dom_sf"/>
</dbReference>
<evidence type="ECO:0000256" key="5">
    <source>
        <dbReference type="ARBA" id="ARBA00023002"/>
    </source>
</evidence>
<feature type="domain" description="Ketosynthase family 3 (KS3)" evidence="10">
    <location>
        <begin position="6"/>
        <end position="433"/>
    </location>
</feature>
<dbReference type="SMART" id="SM00827">
    <property type="entry name" value="PKS_AT"/>
    <property type="match status" value="1"/>
</dbReference>
<evidence type="ECO:0000256" key="1">
    <source>
        <dbReference type="ARBA" id="ARBA00022450"/>
    </source>
</evidence>
<dbReference type="PROSITE" id="PS52019">
    <property type="entry name" value="PKS_MFAS_DH"/>
    <property type="match status" value="1"/>
</dbReference>
<dbReference type="Pfam" id="PF23114">
    <property type="entry name" value="NAD-bd_HRPKS_sdrA"/>
    <property type="match status" value="1"/>
</dbReference>
<dbReference type="InterPro" id="IPR009081">
    <property type="entry name" value="PP-bd_ACP"/>
</dbReference>
<proteinExistence type="predicted"/>
<dbReference type="InterPro" id="IPR049552">
    <property type="entry name" value="PKS_DH_N"/>
</dbReference>
<evidence type="ECO:0000256" key="2">
    <source>
        <dbReference type="ARBA" id="ARBA00022553"/>
    </source>
</evidence>
<dbReference type="Gene3D" id="3.90.180.10">
    <property type="entry name" value="Medium-chain alcohol dehydrogenases, catalytic domain"/>
    <property type="match status" value="1"/>
</dbReference>
<evidence type="ECO:0000256" key="7">
    <source>
        <dbReference type="PROSITE-ProRule" id="PRU01363"/>
    </source>
</evidence>
<feature type="domain" description="PKS/mFAS DH" evidence="11">
    <location>
        <begin position="923"/>
        <end position="1243"/>
    </location>
</feature>
<dbReference type="Pfam" id="PF23297">
    <property type="entry name" value="ACP_SdgA_C"/>
    <property type="match status" value="1"/>
</dbReference>
<dbReference type="GO" id="GO:0031177">
    <property type="term" value="F:phosphopantetheine binding"/>
    <property type="evidence" value="ECO:0007669"/>
    <property type="project" value="InterPro"/>
</dbReference>
<dbReference type="InterPro" id="IPR020806">
    <property type="entry name" value="PKS_PP-bd"/>
</dbReference>
<dbReference type="SUPFAM" id="SSF50129">
    <property type="entry name" value="GroES-like"/>
    <property type="match status" value="1"/>
</dbReference>